<evidence type="ECO:0000256" key="1">
    <source>
        <dbReference type="SAM" id="MobiDB-lite"/>
    </source>
</evidence>
<accession>A0A4C1WPH1</accession>
<dbReference type="AlphaFoldDB" id="A0A4C1WPH1"/>
<dbReference type="EMBL" id="BGZK01000593">
    <property type="protein sequence ID" value="GBP51984.1"/>
    <property type="molecule type" value="Genomic_DNA"/>
</dbReference>
<feature type="region of interest" description="Disordered" evidence="1">
    <location>
        <begin position="30"/>
        <end position="50"/>
    </location>
</feature>
<protein>
    <submittedName>
        <fullName evidence="2">Uncharacterized protein</fullName>
    </submittedName>
</protein>
<gene>
    <name evidence="2" type="ORF">EVAR_45833_1</name>
</gene>
<keyword evidence="3" id="KW-1185">Reference proteome</keyword>
<organism evidence="2 3">
    <name type="scientific">Eumeta variegata</name>
    <name type="common">Bagworm moth</name>
    <name type="synonym">Eumeta japonica</name>
    <dbReference type="NCBI Taxonomy" id="151549"/>
    <lineage>
        <taxon>Eukaryota</taxon>
        <taxon>Metazoa</taxon>
        <taxon>Ecdysozoa</taxon>
        <taxon>Arthropoda</taxon>
        <taxon>Hexapoda</taxon>
        <taxon>Insecta</taxon>
        <taxon>Pterygota</taxon>
        <taxon>Neoptera</taxon>
        <taxon>Endopterygota</taxon>
        <taxon>Lepidoptera</taxon>
        <taxon>Glossata</taxon>
        <taxon>Ditrysia</taxon>
        <taxon>Tineoidea</taxon>
        <taxon>Psychidae</taxon>
        <taxon>Oiketicinae</taxon>
        <taxon>Eumeta</taxon>
    </lineage>
</organism>
<evidence type="ECO:0000313" key="2">
    <source>
        <dbReference type="EMBL" id="GBP51984.1"/>
    </source>
</evidence>
<evidence type="ECO:0000313" key="3">
    <source>
        <dbReference type="Proteomes" id="UP000299102"/>
    </source>
</evidence>
<sequence length="90" mass="10664">MFKREKNETYTRFSDHDALDLLKHLQRREMGWKKRGPVNEEENQRPPRKKDCRMAIDHDCSVARPDEPTTLSSSWVTVGYRWTGSVQSEI</sequence>
<name>A0A4C1WPH1_EUMVA</name>
<reference evidence="2 3" key="1">
    <citation type="journal article" date="2019" name="Commun. Biol.">
        <title>The bagworm genome reveals a unique fibroin gene that provides high tensile strength.</title>
        <authorList>
            <person name="Kono N."/>
            <person name="Nakamura H."/>
            <person name="Ohtoshi R."/>
            <person name="Tomita M."/>
            <person name="Numata K."/>
            <person name="Arakawa K."/>
        </authorList>
    </citation>
    <scope>NUCLEOTIDE SEQUENCE [LARGE SCALE GENOMIC DNA]</scope>
</reference>
<comment type="caution">
    <text evidence="2">The sequence shown here is derived from an EMBL/GenBank/DDBJ whole genome shotgun (WGS) entry which is preliminary data.</text>
</comment>
<dbReference type="Proteomes" id="UP000299102">
    <property type="component" value="Unassembled WGS sequence"/>
</dbReference>
<proteinExistence type="predicted"/>